<dbReference type="Gene3D" id="1.10.510.10">
    <property type="entry name" value="Transferase(Phosphotransferase) domain 1"/>
    <property type="match status" value="1"/>
</dbReference>
<dbReference type="InterPro" id="IPR000719">
    <property type="entry name" value="Prot_kinase_dom"/>
</dbReference>
<reference evidence="3" key="1">
    <citation type="submission" date="2021-02" db="EMBL/GenBank/DDBJ databases">
        <authorList>
            <person name="Dougan E. K."/>
            <person name="Rhodes N."/>
            <person name="Thang M."/>
            <person name="Chan C."/>
        </authorList>
    </citation>
    <scope>NUCLEOTIDE SEQUENCE</scope>
</reference>
<sequence length="206" mass="22907">MELWGPQAADPQWLPRQLRALAAYERQVNLVPDEPLVVSDDDSDQGSAHRLAADVTLRDASNDAESQHVCARTEDRPKHELPPGTGPKEVRTLVKQLQKLDHANVLRLHEALEDHAHLYFMYEQSSCVTLQSMLETHQWTQEDIVQISRECAAATAYAASMNLLHLSWSLSHVLIPTACAKQPILVKVFGFGLMGVIINDTTAPVS</sequence>
<comment type="caution">
    <text evidence="3">The sequence shown here is derived from an EMBL/GenBank/DDBJ whole genome shotgun (WGS) entry which is preliminary data.</text>
</comment>
<dbReference type="GO" id="GO:0005524">
    <property type="term" value="F:ATP binding"/>
    <property type="evidence" value="ECO:0007669"/>
    <property type="project" value="InterPro"/>
</dbReference>
<dbReference type="GO" id="GO:0004672">
    <property type="term" value="F:protein kinase activity"/>
    <property type="evidence" value="ECO:0007669"/>
    <property type="project" value="InterPro"/>
</dbReference>
<protein>
    <submittedName>
        <fullName evidence="3">CPK2 protein</fullName>
    </submittedName>
</protein>
<dbReference type="PROSITE" id="PS50011">
    <property type="entry name" value="PROTEIN_KINASE_DOM"/>
    <property type="match status" value="1"/>
</dbReference>
<evidence type="ECO:0000256" key="1">
    <source>
        <dbReference type="SAM" id="MobiDB-lite"/>
    </source>
</evidence>
<accession>A0A812TTR3</accession>
<dbReference type="AlphaFoldDB" id="A0A812TTR3"/>
<feature type="domain" description="Protein kinase" evidence="2">
    <location>
        <begin position="37"/>
        <end position="206"/>
    </location>
</feature>
<gene>
    <name evidence="3" type="primary">CPK2</name>
    <name evidence="3" type="ORF">SNAT2548_LOCUS30789</name>
</gene>
<dbReference type="InterPro" id="IPR011009">
    <property type="entry name" value="Kinase-like_dom_sf"/>
</dbReference>
<name>A0A812TTR3_9DINO</name>
<dbReference type="Proteomes" id="UP000604046">
    <property type="component" value="Unassembled WGS sequence"/>
</dbReference>
<evidence type="ECO:0000313" key="3">
    <source>
        <dbReference type="EMBL" id="CAE7548579.1"/>
    </source>
</evidence>
<dbReference type="InterPro" id="IPR001245">
    <property type="entry name" value="Ser-Thr/Tyr_kinase_cat_dom"/>
</dbReference>
<evidence type="ECO:0000259" key="2">
    <source>
        <dbReference type="PROSITE" id="PS50011"/>
    </source>
</evidence>
<evidence type="ECO:0000313" key="4">
    <source>
        <dbReference type="Proteomes" id="UP000604046"/>
    </source>
</evidence>
<keyword evidence="4" id="KW-1185">Reference proteome</keyword>
<proteinExistence type="predicted"/>
<dbReference type="SUPFAM" id="SSF56112">
    <property type="entry name" value="Protein kinase-like (PK-like)"/>
    <property type="match status" value="1"/>
</dbReference>
<dbReference type="OrthoDB" id="419548at2759"/>
<feature type="compositionally biased region" description="Basic and acidic residues" evidence="1">
    <location>
        <begin position="71"/>
        <end position="81"/>
    </location>
</feature>
<dbReference type="Pfam" id="PF07714">
    <property type="entry name" value="PK_Tyr_Ser-Thr"/>
    <property type="match status" value="1"/>
</dbReference>
<feature type="region of interest" description="Disordered" evidence="1">
    <location>
        <begin position="60"/>
        <end position="88"/>
    </location>
</feature>
<dbReference type="EMBL" id="CAJNDS010002624">
    <property type="protein sequence ID" value="CAE7548579.1"/>
    <property type="molecule type" value="Genomic_DNA"/>
</dbReference>
<organism evidence="3 4">
    <name type="scientific">Symbiodinium natans</name>
    <dbReference type="NCBI Taxonomy" id="878477"/>
    <lineage>
        <taxon>Eukaryota</taxon>
        <taxon>Sar</taxon>
        <taxon>Alveolata</taxon>
        <taxon>Dinophyceae</taxon>
        <taxon>Suessiales</taxon>
        <taxon>Symbiodiniaceae</taxon>
        <taxon>Symbiodinium</taxon>
    </lineage>
</organism>